<dbReference type="HOGENOM" id="CLU_2120527_0_0_1"/>
<accession>E5QYU9</accession>
<dbReference type="InterPro" id="IPR011009">
    <property type="entry name" value="Kinase-like_dom_sf"/>
</dbReference>
<reference evidence="2" key="1">
    <citation type="journal article" date="2012" name="MBio">
        <title>Comparative genome analysis of Trichophyton rubrum and related dermatophytes reveals candidate genes involved in infection.</title>
        <authorList>
            <person name="Martinez D.A."/>
            <person name="Oliver B.G."/>
            <person name="Graeser Y."/>
            <person name="Goldberg J.M."/>
            <person name="Li W."/>
            <person name="Martinez-Rossi N.M."/>
            <person name="Monod M."/>
            <person name="Shelest E."/>
            <person name="Barton R.C."/>
            <person name="Birch E."/>
            <person name="Brakhage A.A."/>
            <person name="Chen Z."/>
            <person name="Gurr S.J."/>
            <person name="Heiman D."/>
            <person name="Heitman J."/>
            <person name="Kosti I."/>
            <person name="Rossi A."/>
            <person name="Saif S."/>
            <person name="Samalova M."/>
            <person name="Saunders C.W."/>
            <person name="Shea T."/>
            <person name="Summerbell R.C."/>
            <person name="Xu J."/>
            <person name="Young S."/>
            <person name="Zeng Q."/>
            <person name="Birren B.W."/>
            <person name="Cuomo C.A."/>
            <person name="White T.C."/>
        </authorList>
    </citation>
    <scope>NUCLEOTIDE SEQUENCE [LARGE SCALE GENOMIC DNA]</scope>
    <source>
        <strain evidence="2">ATCC MYA-4604 / CBS 118893</strain>
    </source>
</reference>
<evidence type="ECO:0000313" key="2">
    <source>
        <dbReference type="Proteomes" id="UP000002669"/>
    </source>
</evidence>
<dbReference type="OrthoDB" id="3250044at2759"/>
<gene>
    <name evidence="1" type="ORF">MGYG_08917</name>
</gene>
<dbReference type="AlphaFoldDB" id="E5QYU9"/>
<dbReference type="SUPFAM" id="SSF56112">
    <property type="entry name" value="Protein kinase-like (PK-like)"/>
    <property type="match status" value="1"/>
</dbReference>
<sequence>MVFCYTDIHPGNFIISDDGHITIIDFSETSILPSSFARYAVISSYHNPEYKIAPWIDIPGDCDEVAENTFALFESSRKLVMSYHRFCEIGDRLFGTDPLEVDPSLSCTPGMPMS</sequence>
<organism evidence="2">
    <name type="scientific">Arthroderma gypseum (strain ATCC MYA-4604 / CBS 118893)</name>
    <name type="common">Microsporum gypseum</name>
    <dbReference type="NCBI Taxonomy" id="535722"/>
    <lineage>
        <taxon>Eukaryota</taxon>
        <taxon>Fungi</taxon>
        <taxon>Dikarya</taxon>
        <taxon>Ascomycota</taxon>
        <taxon>Pezizomycotina</taxon>
        <taxon>Eurotiomycetes</taxon>
        <taxon>Eurotiomycetidae</taxon>
        <taxon>Onygenales</taxon>
        <taxon>Arthrodermataceae</taxon>
        <taxon>Nannizzia</taxon>
    </lineage>
</organism>
<evidence type="ECO:0008006" key="3">
    <source>
        <dbReference type="Google" id="ProtNLM"/>
    </source>
</evidence>
<dbReference type="OMA" id="CDEVAEN"/>
<dbReference type="VEuPathDB" id="FungiDB:MGYG_08917"/>
<protein>
    <recommendedName>
        <fullName evidence="3">Aminoglycoside phosphotransferase domain-containing protein</fullName>
    </recommendedName>
</protein>
<dbReference type="EMBL" id="DS989822">
    <property type="protein sequence ID" value="EFQ98072.1"/>
    <property type="molecule type" value="Genomic_DNA"/>
</dbReference>
<keyword evidence="2" id="KW-1185">Reference proteome</keyword>
<dbReference type="RefSeq" id="XP_003177024.1">
    <property type="nucleotide sequence ID" value="XM_003176976.1"/>
</dbReference>
<dbReference type="GeneID" id="10032349"/>
<name>E5QYU9_ARTGP</name>
<dbReference type="STRING" id="535722.E5QYU9"/>
<dbReference type="InParanoid" id="E5QYU9"/>
<proteinExistence type="predicted"/>
<dbReference type="Proteomes" id="UP000002669">
    <property type="component" value="Unassembled WGS sequence"/>
</dbReference>
<dbReference type="eggNOG" id="ENOG502SUQ7">
    <property type="taxonomic scope" value="Eukaryota"/>
</dbReference>
<evidence type="ECO:0000313" key="1">
    <source>
        <dbReference type="EMBL" id="EFQ98072.1"/>
    </source>
</evidence>